<evidence type="ECO:0000256" key="1">
    <source>
        <dbReference type="SAM" id="MobiDB-lite"/>
    </source>
</evidence>
<gene>
    <name evidence="2" type="ORF">BN869_000011962_1</name>
</gene>
<feature type="compositionally biased region" description="Polar residues" evidence="1">
    <location>
        <begin position="304"/>
        <end position="315"/>
    </location>
</feature>
<feature type="region of interest" description="Disordered" evidence="1">
    <location>
        <begin position="1"/>
        <end position="150"/>
    </location>
</feature>
<name>A0A0B7KFP9_BIOOC</name>
<organism evidence="2">
    <name type="scientific">Bionectria ochroleuca</name>
    <name type="common">Gliocladium roseum</name>
    <dbReference type="NCBI Taxonomy" id="29856"/>
    <lineage>
        <taxon>Eukaryota</taxon>
        <taxon>Fungi</taxon>
        <taxon>Dikarya</taxon>
        <taxon>Ascomycota</taxon>
        <taxon>Pezizomycotina</taxon>
        <taxon>Sordariomycetes</taxon>
        <taxon>Hypocreomycetidae</taxon>
        <taxon>Hypocreales</taxon>
        <taxon>Bionectriaceae</taxon>
        <taxon>Clonostachys</taxon>
    </lineage>
</organism>
<feature type="compositionally biased region" description="Polar residues" evidence="1">
    <location>
        <begin position="352"/>
        <end position="367"/>
    </location>
</feature>
<feature type="compositionally biased region" description="Basic and acidic residues" evidence="1">
    <location>
        <begin position="73"/>
        <end position="94"/>
    </location>
</feature>
<dbReference type="EMBL" id="CDPU01000058">
    <property type="protein sequence ID" value="CEO55904.1"/>
    <property type="molecule type" value="Genomic_DNA"/>
</dbReference>
<feature type="region of interest" description="Disordered" evidence="1">
    <location>
        <begin position="175"/>
        <end position="226"/>
    </location>
</feature>
<feature type="compositionally biased region" description="Low complexity" evidence="1">
    <location>
        <begin position="380"/>
        <end position="389"/>
    </location>
</feature>
<feature type="compositionally biased region" description="Polar residues" evidence="1">
    <location>
        <begin position="333"/>
        <end position="343"/>
    </location>
</feature>
<feature type="compositionally biased region" description="Polar residues" evidence="1">
    <location>
        <begin position="177"/>
        <end position="189"/>
    </location>
</feature>
<dbReference type="Pfam" id="PF10295">
    <property type="entry name" value="DUF2406"/>
    <property type="match status" value="1"/>
</dbReference>
<feature type="compositionally biased region" description="Polar residues" evidence="1">
    <location>
        <begin position="200"/>
        <end position="225"/>
    </location>
</feature>
<dbReference type="PANTHER" id="PTHR28186">
    <property type="entry name" value="MEIOTICALLY UP-REGULATED GENE 9 PROTEIN"/>
    <property type="match status" value="1"/>
</dbReference>
<proteinExistence type="predicted"/>
<dbReference type="AlphaFoldDB" id="A0A0B7KFP9"/>
<evidence type="ECO:0008006" key="3">
    <source>
        <dbReference type="Google" id="ProtNLM"/>
    </source>
</evidence>
<dbReference type="InterPro" id="IPR018809">
    <property type="entry name" value="DUF2406"/>
</dbReference>
<dbReference type="PANTHER" id="PTHR28186:SF1">
    <property type="entry name" value="MEIOTICALLY UP-REGULATED GENE 9 PROTEIN"/>
    <property type="match status" value="1"/>
</dbReference>
<feature type="compositionally biased region" description="Basic residues" evidence="1">
    <location>
        <begin position="395"/>
        <end position="405"/>
    </location>
</feature>
<feature type="compositionally biased region" description="Polar residues" evidence="1">
    <location>
        <begin position="266"/>
        <end position="275"/>
    </location>
</feature>
<sequence length="405" mass="45682">METQTDVYHHHPFPPPAHHPPEQYDQAPSQVEYQYSQHQQPQSPIQKQPPSRSKPRTFSFHSDRSRKSSQKSSHRESYQETPAQKESKRLHSKADPSVAISEAEPAEVAAEMTQSALAPLRSITHKDANGNPIADPDKSNPTRNRWERPLDTIRSFEAAIDGGYSRKSMMFRAETDSGATWSRRNSYHPSGQPRFRPNSYYGNRPQSQRPEYSQYDTGNSNTARNSFYDHHAYNAGFNGYGMAQPQNYSQGPSRQRPPRTAPESGYRQNGPNQNVYHLAHKDRSYETVTSAAGSGNSEPVGYQTDPTSSDNSSIERNLPAKRAEPMNDYGIGFSQSQTSQDSSLAAGLRGVPQQQPEQRAPRNNGTSMPRKEINVIPRKQPAVQQQPAPQEKRKSWFARRFSKNS</sequence>
<feature type="compositionally biased region" description="Low complexity" evidence="1">
    <location>
        <begin position="29"/>
        <end position="51"/>
    </location>
</feature>
<accession>A0A0B7KFP9</accession>
<feature type="compositionally biased region" description="Basic and acidic residues" evidence="1">
    <location>
        <begin position="135"/>
        <end position="150"/>
    </location>
</feature>
<protein>
    <recommendedName>
        <fullName evidence="3">DUF2406 domain-containing protein</fullName>
    </recommendedName>
</protein>
<reference evidence="2" key="1">
    <citation type="submission" date="2015-01" db="EMBL/GenBank/DDBJ databases">
        <authorList>
            <person name="Durling Mikael"/>
        </authorList>
    </citation>
    <scope>NUCLEOTIDE SEQUENCE</scope>
</reference>
<feature type="compositionally biased region" description="Polar residues" evidence="1">
    <location>
        <begin position="286"/>
        <end position="297"/>
    </location>
</feature>
<feature type="compositionally biased region" description="Polar residues" evidence="1">
    <location>
        <begin position="244"/>
        <end position="253"/>
    </location>
</feature>
<feature type="region of interest" description="Disordered" evidence="1">
    <location>
        <begin position="238"/>
        <end position="405"/>
    </location>
</feature>
<evidence type="ECO:0000313" key="2">
    <source>
        <dbReference type="EMBL" id="CEO55904.1"/>
    </source>
</evidence>